<organism evidence="2 3">
    <name type="scientific">Anaeromicropila herbilytica</name>
    <dbReference type="NCBI Taxonomy" id="2785025"/>
    <lineage>
        <taxon>Bacteria</taxon>
        <taxon>Bacillati</taxon>
        <taxon>Bacillota</taxon>
        <taxon>Clostridia</taxon>
        <taxon>Lachnospirales</taxon>
        <taxon>Lachnospiraceae</taxon>
        <taxon>Anaeromicropila</taxon>
    </lineage>
</organism>
<evidence type="ECO:0000313" key="2">
    <source>
        <dbReference type="EMBL" id="BCN30800.1"/>
    </source>
</evidence>
<dbReference type="KEGG" id="ahb:bsdtb5_20950"/>
<evidence type="ECO:0000313" key="3">
    <source>
        <dbReference type="Proteomes" id="UP000595897"/>
    </source>
</evidence>
<keyword evidence="3" id="KW-1185">Reference proteome</keyword>
<dbReference type="Proteomes" id="UP000595897">
    <property type="component" value="Chromosome"/>
</dbReference>
<dbReference type="AlphaFoldDB" id="A0A7R7ELJ1"/>
<protein>
    <submittedName>
        <fullName evidence="2">DUF1287 domain-containing protein</fullName>
    </submittedName>
</protein>
<name>A0A7R7ELJ1_9FIRM</name>
<sequence>MMRTKSSKKTSIVCIILVILVITLILSYILYSKKITPKLHSPIPFTATELHIKEIKSSHDEDKDGIDDYTDLFEGAKSYITTKPIYKSAYYEGGYPKKGYGVCTDVIWNAFENAGYHLKDMVDKDIKENLDSYNMIDKPDPNIDFRRVKNLKVFFDRNAEILTTDFSNPEEWQAGDIVVFTKHIAICSDKRNKDGIPFIIHHNGSGAKEANNIDNYEIVGHYRWTQKINKK</sequence>
<keyword evidence="1" id="KW-1133">Transmembrane helix</keyword>
<feature type="transmembrane region" description="Helical" evidence="1">
    <location>
        <begin position="12"/>
        <end position="31"/>
    </location>
</feature>
<accession>A0A7R7ELJ1</accession>
<keyword evidence="1" id="KW-0472">Membrane</keyword>
<keyword evidence="1" id="KW-0812">Transmembrane</keyword>
<dbReference type="InterPro" id="IPR009706">
    <property type="entry name" value="DUF1287"/>
</dbReference>
<dbReference type="EMBL" id="AP024169">
    <property type="protein sequence ID" value="BCN30800.1"/>
    <property type="molecule type" value="Genomic_DNA"/>
</dbReference>
<evidence type="ECO:0000256" key="1">
    <source>
        <dbReference type="SAM" id="Phobius"/>
    </source>
</evidence>
<gene>
    <name evidence="2" type="ORF">bsdtb5_20950</name>
</gene>
<proteinExistence type="predicted"/>
<dbReference type="Pfam" id="PF06940">
    <property type="entry name" value="DUF1287"/>
    <property type="match status" value="1"/>
</dbReference>
<reference evidence="2 3" key="1">
    <citation type="submission" date="2020-11" db="EMBL/GenBank/DDBJ databases">
        <title>Draft genome sequencing of a Lachnospiraceae strain isolated from anoxic soil subjected to BSD treatment.</title>
        <authorList>
            <person name="Uek A."/>
            <person name="Tonouchi A."/>
        </authorList>
    </citation>
    <scope>NUCLEOTIDE SEQUENCE [LARGE SCALE GENOMIC DNA]</scope>
    <source>
        <strain evidence="2 3">TB5</strain>
    </source>
</reference>